<dbReference type="InterPro" id="IPR000917">
    <property type="entry name" value="Sulfatase_N"/>
</dbReference>
<proteinExistence type="inferred from homology"/>
<feature type="domain" description="Sulfatase N-terminal" evidence="4">
    <location>
        <begin position="18"/>
        <end position="497"/>
    </location>
</feature>
<dbReference type="RefSeq" id="WP_052093862.1">
    <property type="nucleotide sequence ID" value="NZ_JQEC01000044.1"/>
</dbReference>
<evidence type="ECO:0000256" key="1">
    <source>
        <dbReference type="ARBA" id="ARBA00008779"/>
    </source>
</evidence>
<dbReference type="SUPFAM" id="SSF53649">
    <property type="entry name" value="Alkaline phosphatase-like"/>
    <property type="match status" value="1"/>
</dbReference>
<organism evidence="5 6">
    <name type="scientific">Colwellia psychrerythraea</name>
    <name type="common">Vibrio psychroerythus</name>
    <dbReference type="NCBI Taxonomy" id="28229"/>
    <lineage>
        <taxon>Bacteria</taxon>
        <taxon>Pseudomonadati</taxon>
        <taxon>Pseudomonadota</taxon>
        <taxon>Gammaproteobacteria</taxon>
        <taxon>Alteromonadales</taxon>
        <taxon>Colwelliaceae</taxon>
        <taxon>Colwellia</taxon>
    </lineage>
</organism>
<comment type="similarity">
    <text evidence="1">Belongs to the sulfatase family.</text>
</comment>
<dbReference type="InterPro" id="IPR050738">
    <property type="entry name" value="Sulfatase"/>
</dbReference>
<reference evidence="5 6" key="1">
    <citation type="submission" date="2014-08" db="EMBL/GenBank/DDBJ databases">
        <title>Genomic and Phenotypic Diversity of Colwellia psychrerythraea strains from Disparate Marine Basins.</title>
        <authorList>
            <person name="Techtmann S.M."/>
            <person name="Stelling S.C."/>
            <person name="Utturkar S.M."/>
            <person name="Alshibli N."/>
            <person name="Harris A."/>
            <person name="Brown S.D."/>
            <person name="Hazen T.C."/>
        </authorList>
    </citation>
    <scope>NUCLEOTIDE SEQUENCE [LARGE SCALE GENOMIC DNA]</scope>
    <source>
        <strain evidence="5 6">GAB14E</strain>
    </source>
</reference>
<dbReference type="PATRIC" id="fig|28229.3.peg.3336"/>
<dbReference type="PANTHER" id="PTHR42693">
    <property type="entry name" value="ARYLSULFATASE FAMILY MEMBER"/>
    <property type="match status" value="1"/>
</dbReference>
<dbReference type="Gene3D" id="3.40.720.10">
    <property type="entry name" value="Alkaline Phosphatase, subunit A"/>
    <property type="match status" value="2"/>
</dbReference>
<evidence type="ECO:0000313" key="5">
    <source>
        <dbReference type="EMBL" id="KGJ91008.1"/>
    </source>
</evidence>
<dbReference type="EMBL" id="JQEC01000044">
    <property type="protein sequence ID" value="KGJ91008.1"/>
    <property type="molecule type" value="Genomic_DNA"/>
</dbReference>
<evidence type="ECO:0000313" key="6">
    <source>
        <dbReference type="Proteomes" id="UP000029868"/>
    </source>
</evidence>
<keyword evidence="2" id="KW-0378">Hydrolase</keyword>
<protein>
    <submittedName>
        <fullName evidence="5">Sulfatase</fullName>
    </submittedName>
</protein>
<sequence>MTEQTQSKTKTKTKTTQPNVLMIIVDQLRFQPEYGDNEGFVKALKNVLNFKVVDDYTHNNIDYDKLFPGFSKLRKNSVIFNQHRIASSACVASRSAIFTGQYGTITGVTQTDGIFKDGADASFPWLKETEHPTIGDWMIDSGYSTHYFGKWHISGEDTKDLEGFGFSDWDLTRPDPHGSLKNNLGYYRDYQFRDLTTTFLRRQGLGYPYSVNTADANVYNVNSNSDVSAKVPSPWFTVSSFANPHDIACYPGLPSLVCDQVVEVVNGPIMLKVPHRHTVASTPTFGTMKIKLNQGYKDGSNKTVAFPQDNAALPPEELNNGLSQNNKPSCQQEYAYKMGLALGSLTGLAVAEAKLRNDPDYVLAKAAEITADANLTGIPFELTSGDDTSKDDAKLAFLQYYGYLIYEVDKHIDAVLTALEESGQDENTIVIFCADHGEYGASHGGMMEKWHSAYEEVVHVPMVVRLPEQMRDSKEGTWEINELTSHIDLLPTILGLTKPNDDVSLKDYMQSLQDSLPSSVRGHSEILHPVGADLSGLIKAVIQETSPLPKIKTFNHIRSRDGILFMTYDTITEPLEEGGPREDVPTTEVSTFDVYMKAVDNLIAAGKFDDVPMTRGVIKGPNQVHCVVSKDNDERTWKFVRYLHITFDSVNGSTTFTPHSKNNEYELYELISDPTEQVNLLKVDCGVSYQESFSLRDVIVNSDSEFTDRQILAKANEMVELLTELETDMLQNNKTFKKRVDRSKKQEHVRSKTPTMV</sequence>
<evidence type="ECO:0000259" key="4">
    <source>
        <dbReference type="Pfam" id="PF00884"/>
    </source>
</evidence>
<dbReference type="GO" id="GO:0004065">
    <property type="term" value="F:arylsulfatase activity"/>
    <property type="evidence" value="ECO:0007669"/>
    <property type="project" value="TreeGrafter"/>
</dbReference>
<feature type="region of interest" description="Disordered" evidence="3">
    <location>
        <begin position="738"/>
        <end position="757"/>
    </location>
</feature>
<evidence type="ECO:0000256" key="2">
    <source>
        <dbReference type="ARBA" id="ARBA00022801"/>
    </source>
</evidence>
<name>A0A099KMY5_COLPS</name>
<dbReference type="AlphaFoldDB" id="A0A099KMY5"/>
<comment type="caution">
    <text evidence="5">The sequence shown here is derived from an EMBL/GenBank/DDBJ whole genome shotgun (WGS) entry which is preliminary data.</text>
</comment>
<gene>
    <name evidence="5" type="ORF">GAB14E_0672</name>
</gene>
<dbReference type="Proteomes" id="UP000029868">
    <property type="component" value="Unassembled WGS sequence"/>
</dbReference>
<evidence type="ECO:0000256" key="3">
    <source>
        <dbReference type="SAM" id="MobiDB-lite"/>
    </source>
</evidence>
<dbReference type="OrthoDB" id="9803751at2"/>
<dbReference type="PANTHER" id="PTHR42693:SF53">
    <property type="entry name" value="ENDO-4-O-SULFATASE"/>
    <property type="match status" value="1"/>
</dbReference>
<accession>A0A099KMY5</accession>
<dbReference type="InterPro" id="IPR017850">
    <property type="entry name" value="Alkaline_phosphatase_core_sf"/>
</dbReference>
<dbReference type="Pfam" id="PF00884">
    <property type="entry name" value="Sulfatase"/>
    <property type="match status" value="1"/>
</dbReference>